<evidence type="ECO:0000313" key="13">
    <source>
        <dbReference type="EMBL" id="OZG65749.1"/>
    </source>
</evidence>
<comment type="subunit">
    <text evidence="4">Monomer.</text>
</comment>
<feature type="compositionally biased region" description="Basic and acidic residues" evidence="11">
    <location>
        <begin position="204"/>
        <end position="213"/>
    </location>
</feature>
<proteinExistence type="inferred from homology"/>
<dbReference type="Proteomes" id="UP000216451">
    <property type="component" value="Unassembled WGS sequence"/>
</dbReference>
<evidence type="ECO:0000313" key="14">
    <source>
        <dbReference type="Proteomes" id="UP000216451"/>
    </source>
</evidence>
<dbReference type="InterPro" id="IPR022892">
    <property type="entry name" value="RNaseHI"/>
</dbReference>
<keyword evidence="6" id="KW-0540">Nuclease</keyword>
<comment type="cofactor">
    <cofactor evidence="2">
        <name>Mg(2+)</name>
        <dbReference type="ChEBI" id="CHEBI:18420"/>
    </cofactor>
</comment>
<evidence type="ECO:0000256" key="9">
    <source>
        <dbReference type="ARBA" id="ARBA00022801"/>
    </source>
</evidence>
<dbReference type="Pfam" id="PF00075">
    <property type="entry name" value="RNase_H"/>
    <property type="match status" value="1"/>
</dbReference>
<protein>
    <recommendedName>
        <fullName evidence="5">ribonuclease H</fullName>
        <ecNumber evidence="5">3.1.26.4</ecNumber>
    </recommendedName>
</protein>
<keyword evidence="10" id="KW-0460">Magnesium</keyword>
<dbReference type="RefSeq" id="WP_094694367.1">
    <property type="nucleotide sequence ID" value="NZ_CALENZ010000016.1"/>
</dbReference>
<dbReference type="Gene3D" id="3.30.420.10">
    <property type="entry name" value="Ribonuclease H-like superfamily/Ribonuclease H"/>
    <property type="match status" value="1"/>
</dbReference>
<keyword evidence="9" id="KW-0378">Hydrolase</keyword>
<dbReference type="GO" id="GO:0004523">
    <property type="term" value="F:RNA-DNA hybrid ribonuclease activity"/>
    <property type="evidence" value="ECO:0007669"/>
    <property type="project" value="UniProtKB-EC"/>
</dbReference>
<evidence type="ECO:0000256" key="8">
    <source>
        <dbReference type="ARBA" id="ARBA00022759"/>
    </source>
</evidence>
<sequence>MTVSTDGSALGNPNGPMGWGWVDHYGSGCDAGGASNGTNQIGELCAVLQALRAHPSDVSLVIESDSKYAIQCSTVWLKGWKRNGWKNSKKQPVKNVEIIKAIDREIASREAPVKFVWVKGHAGNEFNEKVDILAHGYATAVGNGRKSGYLPIEGWQSLLASPYAAGVSVPADVRAQLSASSHARNETSFLSDRSSAARPQSLVHTHEKPKEPAQDVLDFALPEEQTSRSQLAVSGAIRITPPPSSSSTHPDHVMHVTGTVSIDVAVDSEGNAILRNAPLQIDRVERLSNNN</sequence>
<keyword evidence="7" id="KW-0479">Metal-binding</keyword>
<evidence type="ECO:0000256" key="10">
    <source>
        <dbReference type="ARBA" id="ARBA00022842"/>
    </source>
</evidence>
<dbReference type="GeneID" id="98296150"/>
<evidence type="ECO:0000259" key="12">
    <source>
        <dbReference type="PROSITE" id="PS50879"/>
    </source>
</evidence>
<dbReference type="GO" id="GO:0046872">
    <property type="term" value="F:metal ion binding"/>
    <property type="evidence" value="ECO:0007669"/>
    <property type="project" value="UniProtKB-KW"/>
</dbReference>
<accession>A0A261G2V2</accession>
<dbReference type="InterPro" id="IPR050092">
    <property type="entry name" value="RNase_H"/>
</dbReference>
<dbReference type="AlphaFoldDB" id="A0A261G2V2"/>
<gene>
    <name evidence="13" type="ORF">BAQU_1487</name>
</gene>
<dbReference type="InterPro" id="IPR002156">
    <property type="entry name" value="RNaseH_domain"/>
</dbReference>
<keyword evidence="8" id="KW-0255">Endonuclease</keyword>
<evidence type="ECO:0000256" key="4">
    <source>
        <dbReference type="ARBA" id="ARBA00011245"/>
    </source>
</evidence>
<name>A0A261G2V2_9BIFI</name>
<feature type="region of interest" description="Disordered" evidence="11">
    <location>
        <begin position="229"/>
        <end position="253"/>
    </location>
</feature>
<evidence type="ECO:0000256" key="1">
    <source>
        <dbReference type="ARBA" id="ARBA00000077"/>
    </source>
</evidence>
<feature type="domain" description="RNase H type-1" evidence="12">
    <location>
        <begin position="1"/>
        <end position="139"/>
    </location>
</feature>
<dbReference type="InterPro" id="IPR012337">
    <property type="entry name" value="RNaseH-like_sf"/>
</dbReference>
<evidence type="ECO:0000256" key="2">
    <source>
        <dbReference type="ARBA" id="ARBA00001946"/>
    </source>
</evidence>
<evidence type="ECO:0000256" key="6">
    <source>
        <dbReference type="ARBA" id="ARBA00022722"/>
    </source>
</evidence>
<reference evidence="13 14" key="1">
    <citation type="journal article" date="2017" name="BMC Genomics">
        <title>Comparative genomic and phylogenomic analyses of the Bifidobacteriaceae family.</title>
        <authorList>
            <person name="Lugli G.A."/>
            <person name="Milani C."/>
            <person name="Turroni F."/>
            <person name="Duranti S."/>
            <person name="Mancabelli L."/>
            <person name="Mangifesta M."/>
            <person name="Ferrario C."/>
            <person name="Modesto M."/>
            <person name="Mattarelli P."/>
            <person name="Jiri K."/>
            <person name="van Sinderen D."/>
            <person name="Ventura M."/>
        </authorList>
    </citation>
    <scope>NUCLEOTIDE SEQUENCE [LARGE SCALE GENOMIC DNA]</scope>
    <source>
        <strain evidence="13 14">LMG 28769</strain>
    </source>
</reference>
<dbReference type="PANTHER" id="PTHR10642:SF26">
    <property type="entry name" value="RIBONUCLEASE H1"/>
    <property type="match status" value="1"/>
</dbReference>
<dbReference type="InterPro" id="IPR036397">
    <property type="entry name" value="RNaseH_sf"/>
</dbReference>
<evidence type="ECO:0000256" key="3">
    <source>
        <dbReference type="ARBA" id="ARBA00005300"/>
    </source>
</evidence>
<evidence type="ECO:0000256" key="11">
    <source>
        <dbReference type="SAM" id="MobiDB-lite"/>
    </source>
</evidence>
<dbReference type="GO" id="GO:0043137">
    <property type="term" value="P:DNA replication, removal of RNA primer"/>
    <property type="evidence" value="ECO:0007669"/>
    <property type="project" value="TreeGrafter"/>
</dbReference>
<dbReference type="PROSITE" id="PS50879">
    <property type="entry name" value="RNASE_H_1"/>
    <property type="match status" value="1"/>
</dbReference>
<dbReference type="PANTHER" id="PTHR10642">
    <property type="entry name" value="RIBONUCLEASE H1"/>
    <property type="match status" value="1"/>
</dbReference>
<evidence type="ECO:0000256" key="5">
    <source>
        <dbReference type="ARBA" id="ARBA00012180"/>
    </source>
</evidence>
<feature type="compositionally biased region" description="Polar residues" evidence="11">
    <location>
        <begin position="184"/>
        <end position="198"/>
    </location>
</feature>
<dbReference type="SUPFAM" id="SSF53098">
    <property type="entry name" value="Ribonuclease H-like"/>
    <property type="match status" value="1"/>
</dbReference>
<comment type="caution">
    <text evidence="13">The sequence shown here is derived from an EMBL/GenBank/DDBJ whole genome shotgun (WGS) entry which is preliminary data.</text>
</comment>
<dbReference type="EMBL" id="MWXA01000007">
    <property type="protein sequence ID" value="OZG65749.1"/>
    <property type="molecule type" value="Genomic_DNA"/>
</dbReference>
<evidence type="ECO:0000256" key="7">
    <source>
        <dbReference type="ARBA" id="ARBA00022723"/>
    </source>
</evidence>
<dbReference type="OrthoDB" id="7845843at2"/>
<comment type="catalytic activity">
    <reaction evidence="1">
        <text>Endonucleolytic cleavage to 5'-phosphomonoester.</text>
        <dbReference type="EC" id="3.1.26.4"/>
    </reaction>
</comment>
<organism evidence="13 14">
    <name type="scientific">Bifidobacterium aquikefiri</name>
    <dbReference type="NCBI Taxonomy" id="1653207"/>
    <lineage>
        <taxon>Bacteria</taxon>
        <taxon>Bacillati</taxon>
        <taxon>Actinomycetota</taxon>
        <taxon>Actinomycetes</taxon>
        <taxon>Bifidobacteriales</taxon>
        <taxon>Bifidobacteriaceae</taxon>
        <taxon>Bifidobacterium</taxon>
    </lineage>
</organism>
<keyword evidence="14" id="KW-1185">Reference proteome</keyword>
<feature type="region of interest" description="Disordered" evidence="11">
    <location>
        <begin position="184"/>
        <end position="213"/>
    </location>
</feature>
<dbReference type="CDD" id="cd09278">
    <property type="entry name" value="RNase_HI_prokaryote_like"/>
    <property type="match status" value="1"/>
</dbReference>
<dbReference type="EC" id="3.1.26.4" evidence="5"/>
<dbReference type="GO" id="GO:0003676">
    <property type="term" value="F:nucleic acid binding"/>
    <property type="evidence" value="ECO:0007669"/>
    <property type="project" value="InterPro"/>
</dbReference>
<comment type="similarity">
    <text evidence="3">Belongs to the RNase H family.</text>
</comment>